<protein>
    <submittedName>
        <fullName evidence="2">Uncharacterized protein</fullName>
    </submittedName>
</protein>
<keyword evidence="1" id="KW-0812">Transmembrane</keyword>
<feature type="transmembrane region" description="Helical" evidence="1">
    <location>
        <begin position="35"/>
        <end position="57"/>
    </location>
</feature>
<dbReference type="AlphaFoldDB" id="A0A0F9G4F3"/>
<sequence length="194" mass="21614">VMWIIYALYETMRRGSFKKRKVEDWDFDITKFLKGLTYIGFIVGIFSILSGVGELILDEYPSMAYDKTAGRSLFTAIFLIFFGILTFFKPINDLPIASIIGLMVASALVVIIALIIPQGVVEFIAGFIDPKIVLIVFFIIIFTIIALTVKFYMGGLMAISKLISWPPLALIVAVFCLIQGFLLLVIGVSITGYF</sequence>
<proteinExistence type="predicted"/>
<reference evidence="2" key="1">
    <citation type="journal article" date="2015" name="Nature">
        <title>Complex archaea that bridge the gap between prokaryotes and eukaryotes.</title>
        <authorList>
            <person name="Spang A."/>
            <person name="Saw J.H."/>
            <person name="Jorgensen S.L."/>
            <person name="Zaremba-Niedzwiedzka K."/>
            <person name="Martijn J."/>
            <person name="Lind A.E."/>
            <person name="van Eijk R."/>
            <person name="Schleper C."/>
            <person name="Guy L."/>
            <person name="Ettema T.J."/>
        </authorList>
    </citation>
    <scope>NUCLEOTIDE SEQUENCE</scope>
</reference>
<comment type="caution">
    <text evidence="2">The sequence shown here is derived from an EMBL/GenBank/DDBJ whole genome shotgun (WGS) entry which is preliminary data.</text>
</comment>
<feature type="transmembrane region" description="Helical" evidence="1">
    <location>
        <begin position="132"/>
        <end position="153"/>
    </location>
</feature>
<feature type="transmembrane region" description="Helical" evidence="1">
    <location>
        <begin position="69"/>
        <end position="88"/>
    </location>
</feature>
<organism evidence="2">
    <name type="scientific">marine sediment metagenome</name>
    <dbReference type="NCBI Taxonomy" id="412755"/>
    <lineage>
        <taxon>unclassified sequences</taxon>
        <taxon>metagenomes</taxon>
        <taxon>ecological metagenomes</taxon>
    </lineage>
</organism>
<accession>A0A0F9G4F3</accession>
<evidence type="ECO:0000256" key="1">
    <source>
        <dbReference type="SAM" id="Phobius"/>
    </source>
</evidence>
<dbReference type="EMBL" id="LAZR01021445">
    <property type="protein sequence ID" value="KKL85296.1"/>
    <property type="molecule type" value="Genomic_DNA"/>
</dbReference>
<feature type="non-terminal residue" evidence="2">
    <location>
        <position position="1"/>
    </location>
</feature>
<feature type="transmembrane region" description="Helical" evidence="1">
    <location>
        <begin position="165"/>
        <end position="190"/>
    </location>
</feature>
<keyword evidence="1" id="KW-0472">Membrane</keyword>
<name>A0A0F9G4F3_9ZZZZ</name>
<evidence type="ECO:0000313" key="2">
    <source>
        <dbReference type="EMBL" id="KKL85296.1"/>
    </source>
</evidence>
<gene>
    <name evidence="2" type="ORF">LCGC14_1956130</name>
</gene>
<feature type="transmembrane region" description="Helical" evidence="1">
    <location>
        <begin position="94"/>
        <end position="120"/>
    </location>
</feature>
<keyword evidence="1" id="KW-1133">Transmembrane helix</keyword>